<evidence type="ECO:0000256" key="5">
    <source>
        <dbReference type="ARBA" id="ARBA00023040"/>
    </source>
</evidence>
<dbReference type="GO" id="GO:0005886">
    <property type="term" value="C:plasma membrane"/>
    <property type="evidence" value="ECO:0007669"/>
    <property type="project" value="UniProtKB-SubCell"/>
</dbReference>
<dbReference type="PANTHER" id="PTHR24228">
    <property type="entry name" value="B2 BRADYKININ RECEPTOR/ANGIOTENSIN II RECEPTOR"/>
    <property type="match status" value="1"/>
</dbReference>
<dbReference type="Pfam" id="PF00001">
    <property type="entry name" value="7tm_1"/>
    <property type="match status" value="1"/>
</dbReference>
<feature type="transmembrane region" description="Helical" evidence="9">
    <location>
        <begin position="210"/>
        <end position="228"/>
    </location>
</feature>
<keyword evidence="7" id="KW-0675">Receptor</keyword>
<proteinExistence type="predicted"/>
<evidence type="ECO:0000256" key="8">
    <source>
        <dbReference type="ARBA" id="ARBA00023224"/>
    </source>
</evidence>
<dbReference type="EMBL" id="CAJHNH020000610">
    <property type="protein sequence ID" value="CAG5118798.1"/>
    <property type="molecule type" value="Genomic_DNA"/>
</dbReference>
<feature type="transmembrane region" description="Helical" evidence="9">
    <location>
        <begin position="84"/>
        <end position="109"/>
    </location>
</feature>
<dbReference type="Gene3D" id="1.20.1070.10">
    <property type="entry name" value="Rhodopsin 7-helix transmembrane proteins"/>
    <property type="match status" value="1"/>
</dbReference>
<keyword evidence="5" id="KW-0297">G-protein coupled receptor</keyword>
<evidence type="ECO:0000259" key="10">
    <source>
        <dbReference type="PROSITE" id="PS50262"/>
    </source>
</evidence>
<reference evidence="11" key="1">
    <citation type="submission" date="2021-04" db="EMBL/GenBank/DDBJ databases">
        <authorList>
            <consortium name="Molecular Ecology Group"/>
        </authorList>
    </citation>
    <scope>NUCLEOTIDE SEQUENCE</scope>
</reference>
<evidence type="ECO:0000313" key="12">
    <source>
        <dbReference type="Proteomes" id="UP000678393"/>
    </source>
</evidence>
<evidence type="ECO:0000256" key="4">
    <source>
        <dbReference type="ARBA" id="ARBA00022989"/>
    </source>
</evidence>
<keyword evidence="12" id="KW-1185">Reference proteome</keyword>
<dbReference type="Proteomes" id="UP000678393">
    <property type="component" value="Unassembled WGS sequence"/>
</dbReference>
<keyword evidence="2" id="KW-1003">Cell membrane</keyword>
<evidence type="ECO:0000256" key="1">
    <source>
        <dbReference type="ARBA" id="ARBA00004651"/>
    </source>
</evidence>
<evidence type="ECO:0000256" key="6">
    <source>
        <dbReference type="ARBA" id="ARBA00023136"/>
    </source>
</evidence>
<gene>
    <name evidence="11" type="ORF">CUNI_LOCUS4356</name>
</gene>
<dbReference type="GO" id="GO:0004930">
    <property type="term" value="F:G protein-coupled receptor activity"/>
    <property type="evidence" value="ECO:0007669"/>
    <property type="project" value="UniProtKB-KW"/>
</dbReference>
<name>A0A8S3YQQ3_9EUPU</name>
<organism evidence="11 12">
    <name type="scientific">Candidula unifasciata</name>
    <dbReference type="NCBI Taxonomy" id="100452"/>
    <lineage>
        <taxon>Eukaryota</taxon>
        <taxon>Metazoa</taxon>
        <taxon>Spiralia</taxon>
        <taxon>Lophotrochozoa</taxon>
        <taxon>Mollusca</taxon>
        <taxon>Gastropoda</taxon>
        <taxon>Heterobranchia</taxon>
        <taxon>Euthyneura</taxon>
        <taxon>Panpulmonata</taxon>
        <taxon>Eupulmonata</taxon>
        <taxon>Stylommatophora</taxon>
        <taxon>Helicina</taxon>
        <taxon>Helicoidea</taxon>
        <taxon>Geomitridae</taxon>
        <taxon>Candidula</taxon>
    </lineage>
</organism>
<keyword evidence="4 9" id="KW-1133">Transmembrane helix</keyword>
<accession>A0A8S3YQQ3</accession>
<comment type="caution">
    <text evidence="11">The sequence shown here is derived from an EMBL/GenBank/DDBJ whole genome shotgun (WGS) entry which is preliminary data.</text>
</comment>
<keyword evidence="3 9" id="KW-0812">Transmembrane</keyword>
<comment type="subcellular location">
    <subcellularLocation>
        <location evidence="1">Cell membrane</location>
        <topology evidence="1">Multi-pass membrane protein</topology>
    </subcellularLocation>
</comment>
<dbReference type="PANTHER" id="PTHR24228:SF74">
    <property type="entry name" value="G-PROTEIN COUPLED RECEPTORS FAMILY 1 PROFILE DOMAIN-CONTAINING PROTEIN"/>
    <property type="match status" value="1"/>
</dbReference>
<evidence type="ECO:0000313" key="11">
    <source>
        <dbReference type="EMBL" id="CAG5118798.1"/>
    </source>
</evidence>
<feature type="transmembrane region" description="Helical" evidence="9">
    <location>
        <begin position="248"/>
        <end position="267"/>
    </location>
</feature>
<feature type="domain" description="G-protein coupled receptors family 1 profile" evidence="10">
    <location>
        <begin position="35"/>
        <end position="264"/>
    </location>
</feature>
<feature type="transmembrane region" description="Helical" evidence="9">
    <location>
        <begin position="56"/>
        <end position="78"/>
    </location>
</feature>
<feature type="transmembrane region" description="Helical" evidence="9">
    <location>
        <begin position="20"/>
        <end position="44"/>
    </location>
</feature>
<protein>
    <recommendedName>
        <fullName evidence="10">G-protein coupled receptors family 1 profile domain-containing protein</fullName>
    </recommendedName>
</protein>
<dbReference type="OrthoDB" id="10044919at2759"/>
<feature type="transmembrane region" description="Helical" evidence="9">
    <location>
        <begin position="130"/>
        <end position="149"/>
    </location>
</feature>
<evidence type="ECO:0000256" key="3">
    <source>
        <dbReference type="ARBA" id="ARBA00022692"/>
    </source>
</evidence>
<keyword evidence="6 9" id="KW-0472">Membrane</keyword>
<evidence type="ECO:0000256" key="7">
    <source>
        <dbReference type="ARBA" id="ARBA00023170"/>
    </source>
</evidence>
<keyword evidence="8" id="KW-0807">Transducer</keyword>
<evidence type="ECO:0000256" key="9">
    <source>
        <dbReference type="SAM" id="Phobius"/>
    </source>
</evidence>
<dbReference type="AlphaFoldDB" id="A0A8S3YQQ3"/>
<dbReference type="PRINTS" id="PR00237">
    <property type="entry name" value="GPCRRHODOPSN"/>
</dbReference>
<evidence type="ECO:0000256" key="2">
    <source>
        <dbReference type="ARBA" id="ARBA00022475"/>
    </source>
</evidence>
<dbReference type="CDD" id="cd00637">
    <property type="entry name" value="7tm_classA_rhodopsin-like"/>
    <property type="match status" value="1"/>
</dbReference>
<dbReference type="InterPro" id="IPR000276">
    <property type="entry name" value="GPCR_Rhodpsn"/>
</dbReference>
<dbReference type="SUPFAM" id="SSF81321">
    <property type="entry name" value="Family A G protein-coupled receptor-like"/>
    <property type="match status" value="1"/>
</dbReference>
<sequence>MCSENETELANKLTDELRNIHAGCSLTIAVIGTMGNAISITLICKAKLYQASPIMMLIIDLCVSNTLSTAVLLPWIFGDVLCKAYGYLLFVTLTAECLILTNLTLCQYLTIVHQISMREIIIKRQKHLRLFALLGLPWVIMILIFLVPLTDTYDTFGYDYKTGFCSLIKRDRAVTFYCYSAILLIYMKSHRRTQRGQQSQTNCQGRTKRILLMISAILANYVITYLPILVSNTVDPCRKRLPLPMHTALIYVSWSHAAINPVIYALLNSRINVLWRNSLGFFPPALFHKLTSSNALDELGRSEPLEPLSTHTGQEVTTELSGALVELCTVQTAQSDLGHGETLL</sequence>
<dbReference type="InterPro" id="IPR017452">
    <property type="entry name" value="GPCR_Rhodpsn_7TM"/>
</dbReference>
<dbReference type="PROSITE" id="PS50262">
    <property type="entry name" value="G_PROTEIN_RECEP_F1_2"/>
    <property type="match status" value="1"/>
</dbReference>
<feature type="transmembrane region" description="Helical" evidence="9">
    <location>
        <begin position="173"/>
        <end position="189"/>
    </location>
</feature>